<keyword evidence="3" id="KW-1185">Reference proteome</keyword>
<comment type="caution">
    <text evidence="2">The sequence shown here is derived from an EMBL/GenBank/DDBJ whole genome shotgun (WGS) entry which is preliminary data.</text>
</comment>
<evidence type="ECO:0000313" key="2">
    <source>
        <dbReference type="EMBL" id="CAG8552104.1"/>
    </source>
</evidence>
<organism evidence="2 3">
    <name type="scientific">Funneliformis caledonium</name>
    <dbReference type="NCBI Taxonomy" id="1117310"/>
    <lineage>
        <taxon>Eukaryota</taxon>
        <taxon>Fungi</taxon>
        <taxon>Fungi incertae sedis</taxon>
        <taxon>Mucoromycota</taxon>
        <taxon>Glomeromycotina</taxon>
        <taxon>Glomeromycetes</taxon>
        <taxon>Glomerales</taxon>
        <taxon>Glomeraceae</taxon>
        <taxon>Funneliformis</taxon>
    </lineage>
</organism>
<protein>
    <submittedName>
        <fullName evidence="2">2743_t:CDS:1</fullName>
    </submittedName>
</protein>
<evidence type="ECO:0000256" key="1">
    <source>
        <dbReference type="SAM" id="MobiDB-lite"/>
    </source>
</evidence>
<dbReference type="OrthoDB" id="2156052at2759"/>
<dbReference type="InterPro" id="IPR011009">
    <property type="entry name" value="Kinase-like_dom_sf"/>
</dbReference>
<evidence type="ECO:0000313" key="3">
    <source>
        <dbReference type="Proteomes" id="UP000789570"/>
    </source>
</evidence>
<dbReference type="PANTHER" id="PTHR37171:SF1">
    <property type="entry name" value="SERINE_THREONINE-PROTEIN KINASE YRZF-RELATED"/>
    <property type="match status" value="1"/>
</dbReference>
<dbReference type="InterPro" id="IPR052396">
    <property type="entry name" value="Meiotic_Drive_Suppr_Kinase"/>
</dbReference>
<feature type="non-terminal residue" evidence="2">
    <location>
        <position position="221"/>
    </location>
</feature>
<name>A0A9N9B3K9_9GLOM</name>
<dbReference type="Proteomes" id="UP000789570">
    <property type="component" value="Unassembled WGS sequence"/>
</dbReference>
<dbReference type="EMBL" id="CAJVPQ010001424">
    <property type="protein sequence ID" value="CAG8552104.1"/>
    <property type="molecule type" value="Genomic_DNA"/>
</dbReference>
<accession>A0A9N9B3K9</accession>
<feature type="compositionally biased region" description="Basic and acidic residues" evidence="1">
    <location>
        <begin position="1"/>
        <end position="41"/>
    </location>
</feature>
<feature type="compositionally biased region" description="Low complexity" evidence="1">
    <location>
        <begin position="59"/>
        <end position="87"/>
    </location>
</feature>
<reference evidence="2" key="1">
    <citation type="submission" date="2021-06" db="EMBL/GenBank/DDBJ databases">
        <authorList>
            <person name="Kallberg Y."/>
            <person name="Tangrot J."/>
            <person name="Rosling A."/>
        </authorList>
    </citation>
    <scope>NUCLEOTIDE SEQUENCE</scope>
    <source>
        <strain evidence="2">UK204</strain>
    </source>
</reference>
<proteinExistence type="predicted"/>
<feature type="compositionally biased region" description="Acidic residues" evidence="1">
    <location>
        <begin position="42"/>
        <end position="51"/>
    </location>
</feature>
<gene>
    <name evidence="2" type="ORF">FCALED_LOCUS6172</name>
</gene>
<dbReference type="AlphaFoldDB" id="A0A9N9B3K9"/>
<feature type="region of interest" description="Disordered" evidence="1">
    <location>
        <begin position="1"/>
        <end position="89"/>
    </location>
</feature>
<sequence length="221" mass="24966">MATFEKIEKELNDAKDGLNKTEEKLKEFEEGSKEKKIWDLEEKLDDGEERNEEQRKGSRQPPSGKSQQPSSSSGGTSSSTSGKTSGKQNMEAQSFNYGDFKYISILSAGENNKVLECEFYGKPIVLKCTALSKKPNCLDELLNEVEIYGVLAKLQGMYIPELLFYGDLANGMSFIMGLKFVGSTLYHHNINIWQKERALSVLKKIHDCKVLHNDIREENIL</sequence>
<dbReference type="SUPFAM" id="SSF56112">
    <property type="entry name" value="Protein kinase-like (PK-like)"/>
    <property type="match status" value="1"/>
</dbReference>
<dbReference type="PANTHER" id="PTHR37171">
    <property type="entry name" value="SERINE/THREONINE-PROTEIN KINASE YRZF-RELATED"/>
    <property type="match status" value="1"/>
</dbReference>